<dbReference type="PANTHER" id="PTHR36042">
    <property type="entry name" value="OS05G0490900 PROTEIN"/>
    <property type="match status" value="1"/>
</dbReference>
<evidence type="ECO:0000313" key="3">
    <source>
        <dbReference type="EMBL" id="ABK26201.1"/>
    </source>
</evidence>
<protein>
    <submittedName>
        <fullName evidence="3">Uncharacterized protein</fullName>
    </submittedName>
</protein>
<name>A9NZZ0_PICSI</name>
<reference evidence="3" key="1">
    <citation type="journal article" date="2008" name="BMC Genomics">
        <title>A conifer genomics resource of 200,000 spruce (Picea spp.) ESTs and 6,464 high-quality, sequence-finished full-length cDNAs for Sitka spruce (Picea sitchensis).</title>
        <authorList>
            <person name="Ralph S.G."/>
            <person name="Chun H.J."/>
            <person name="Kolosova N."/>
            <person name="Cooper D."/>
            <person name="Oddy C."/>
            <person name="Ritland C.E."/>
            <person name="Kirkpatrick R."/>
            <person name="Moore R."/>
            <person name="Barber S."/>
            <person name="Holt R.A."/>
            <person name="Jones S.J."/>
            <person name="Marra M.A."/>
            <person name="Douglas C.J."/>
            <person name="Ritland K."/>
            <person name="Bohlmann J."/>
        </authorList>
    </citation>
    <scope>NUCLEOTIDE SEQUENCE</scope>
    <source>
        <tissue evidence="3">Green portion of the leader tissue</tissue>
    </source>
</reference>
<sequence length="187" mass="20912">MARVYCVVLERLFIPHQQTHISTRRGASADTKIWPCRGLNHGPMAQRHHWNRRNLHVVAATEGSAKSEPSDPKIPSWAKPDSDELPPWARKEGKGQTADPAEPTFQIPFYVYLLSSAIIAIAAVGSVFEYVNQKPVFGLLNSDSVFYAPLLGFFTFTGIPTSVFLWLKSIEAANKAAEEQDRRDGYK</sequence>
<feature type="transmembrane region" description="Helical" evidence="2">
    <location>
        <begin position="148"/>
        <end position="167"/>
    </location>
</feature>
<keyword evidence="2" id="KW-0812">Transmembrane</keyword>
<dbReference type="AlphaFoldDB" id="A9NZZ0"/>
<evidence type="ECO:0000256" key="2">
    <source>
        <dbReference type="SAM" id="Phobius"/>
    </source>
</evidence>
<keyword evidence="2" id="KW-0472">Membrane</keyword>
<feature type="transmembrane region" description="Helical" evidence="2">
    <location>
        <begin position="109"/>
        <end position="128"/>
    </location>
</feature>
<keyword evidence="2" id="KW-1133">Transmembrane helix</keyword>
<proteinExistence type="evidence at transcript level"/>
<accession>A9NZZ0</accession>
<organism evidence="3">
    <name type="scientific">Picea sitchensis</name>
    <name type="common">Sitka spruce</name>
    <name type="synonym">Pinus sitchensis</name>
    <dbReference type="NCBI Taxonomy" id="3332"/>
    <lineage>
        <taxon>Eukaryota</taxon>
        <taxon>Viridiplantae</taxon>
        <taxon>Streptophyta</taxon>
        <taxon>Embryophyta</taxon>
        <taxon>Tracheophyta</taxon>
        <taxon>Spermatophyta</taxon>
        <taxon>Pinopsida</taxon>
        <taxon>Pinidae</taxon>
        <taxon>Conifers I</taxon>
        <taxon>Pinales</taxon>
        <taxon>Pinaceae</taxon>
        <taxon>Picea</taxon>
    </lineage>
</organism>
<dbReference type="PANTHER" id="PTHR36042:SF1">
    <property type="entry name" value="OS05G0490900 PROTEIN"/>
    <property type="match status" value="1"/>
</dbReference>
<dbReference type="OMA" id="MARVYCV"/>
<evidence type="ECO:0000256" key="1">
    <source>
        <dbReference type="SAM" id="MobiDB-lite"/>
    </source>
</evidence>
<dbReference type="EMBL" id="EF086945">
    <property type="protein sequence ID" value="ABK26201.1"/>
    <property type="molecule type" value="mRNA"/>
</dbReference>
<feature type="region of interest" description="Disordered" evidence="1">
    <location>
        <begin position="61"/>
        <end position="100"/>
    </location>
</feature>